<organism evidence="2 3">
    <name type="scientific">Sporothrix curviconia</name>
    <dbReference type="NCBI Taxonomy" id="1260050"/>
    <lineage>
        <taxon>Eukaryota</taxon>
        <taxon>Fungi</taxon>
        <taxon>Dikarya</taxon>
        <taxon>Ascomycota</taxon>
        <taxon>Pezizomycotina</taxon>
        <taxon>Sordariomycetes</taxon>
        <taxon>Sordariomycetidae</taxon>
        <taxon>Ophiostomatales</taxon>
        <taxon>Ophiostomataceae</taxon>
        <taxon>Sporothrix</taxon>
    </lineage>
</organism>
<feature type="compositionally biased region" description="Basic residues" evidence="1">
    <location>
        <begin position="277"/>
        <end position="293"/>
    </location>
</feature>
<feature type="compositionally biased region" description="Basic residues" evidence="1">
    <location>
        <begin position="239"/>
        <end position="249"/>
    </location>
</feature>
<keyword evidence="3" id="KW-1185">Reference proteome</keyword>
<gene>
    <name evidence="2" type="ORF">SCUCBS95973_000595</name>
</gene>
<proteinExistence type="predicted"/>
<dbReference type="Proteomes" id="UP001642405">
    <property type="component" value="Unassembled WGS sequence"/>
</dbReference>
<evidence type="ECO:0000256" key="1">
    <source>
        <dbReference type="SAM" id="MobiDB-lite"/>
    </source>
</evidence>
<evidence type="ECO:0000313" key="2">
    <source>
        <dbReference type="EMBL" id="CAK7209893.1"/>
    </source>
</evidence>
<reference evidence="2 3" key="1">
    <citation type="submission" date="2024-01" db="EMBL/GenBank/DDBJ databases">
        <authorList>
            <person name="Allen C."/>
            <person name="Tagirdzhanova G."/>
        </authorList>
    </citation>
    <scope>NUCLEOTIDE SEQUENCE [LARGE SCALE GENOMIC DNA]</scope>
</reference>
<feature type="region of interest" description="Disordered" evidence="1">
    <location>
        <begin position="277"/>
        <end position="301"/>
    </location>
</feature>
<dbReference type="EMBL" id="CAWUHB010000002">
    <property type="protein sequence ID" value="CAK7209893.1"/>
    <property type="molecule type" value="Genomic_DNA"/>
</dbReference>
<sequence>MTAARDSGTFGQTPAMPVSTTTEDPELHHPFYHQRGRRRRRSPLPSSPHDGVSVPFALTMTPTAMGSPTSQRAQNPPRVPPRPKNRPRPRQETPSGSSGTFRGRRRHRSPSLGPASVLSAAIRKASSRPPTRSSSVASSMKPVSSRPSSPHEWWGVAASSGWTCRSISRSRGRDRRGPGGVNSNGNAKHGPESSPSPQRRRLASFHASIDVDHHGVGHHYATTSHDYSHHHLLVQARHYTKPVSRRSHCPSRSGSAEGYHLEEEDTAGIDPIVLASRRRRRRQRTQSRPRPRRAITGDSLASAADGDSNVFGLTSYYMLDNGPAVQPGAASNESKPGEASTCSSRLQFLMLLGESSDPTSDGDSMDVEMG</sequence>
<evidence type="ECO:0000313" key="3">
    <source>
        <dbReference type="Proteomes" id="UP001642405"/>
    </source>
</evidence>
<protein>
    <submittedName>
        <fullName evidence="2">Uncharacterized protein</fullName>
    </submittedName>
</protein>
<accession>A0ABP0ARL0</accession>
<feature type="compositionally biased region" description="Basic residues" evidence="1">
    <location>
        <begin position="30"/>
        <end position="42"/>
    </location>
</feature>
<feature type="region of interest" description="Disordered" evidence="1">
    <location>
        <begin position="239"/>
        <end position="264"/>
    </location>
</feature>
<name>A0ABP0ARL0_9PEZI</name>
<feature type="compositionally biased region" description="Low complexity" evidence="1">
    <location>
        <begin position="133"/>
        <end position="150"/>
    </location>
</feature>
<feature type="region of interest" description="Disordered" evidence="1">
    <location>
        <begin position="168"/>
        <end position="200"/>
    </location>
</feature>
<feature type="region of interest" description="Disordered" evidence="1">
    <location>
        <begin position="1"/>
        <end position="154"/>
    </location>
</feature>
<comment type="caution">
    <text evidence="2">The sequence shown here is derived from an EMBL/GenBank/DDBJ whole genome shotgun (WGS) entry which is preliminary data.</text>
</comment>
<feature type="compositionally biased region" description="Polar residues" evidence="1">
    <location>
        <begin position="60"/>
        <end position="74"/>
    </location>
</feature>